<dbReference type="Proteomes" id="UP000007382">
    <property type="component" value="Chromosome"/>
</dbReference>
<dbReference type="KEGG" id="lfc:LFE_1260"/>
<protein>
    <submittedName>
        <fullName evidence="1">Uncharacterized protein</fullName>
    </submittedName>
</protein>
<keyword evidence="2" id="KW-1185">Reference proteome</keyword>
<dbReference type="OrthoDB" id="9957514at2"/>
<evidence type="ECO:0000313" key="2">
    <source>
        <dbReference type="Proteomes" id="UP000007382"/>
    </source>
</evidence>
<evidence type="ECO:0000313" key="1">
    <source>
        <dbReference type="EMBL" id="BAM06945.1"/>
    </source>
</evidence>
<dbReference type="EMBL" id="AP012342">
    <property type="protein sequence ID" value="BAM06945.1"/>
    <property type="molecule type" value="Genomic_DNA"/>
</dbReference>
<name>I0INU6_LEPFC</name>
<dbReference type="RefSeq" id="WP_014449434.1">
    <property type="nucleotide sequence ID" value="NC_017094.1"/>
</dbReference>
<accession>I0INU6</accession>
<organism evidence="1 2">
    <name type="scientific">Leptospirillum ferrooxidans (strain C2-3)</name>
    <dbReference type="NCBI Taxonomy" id="1162668"/>
    <lineage>
        <taxon>Bacteria</taxon>
        <taxon>Pseudomonadati</taxon>
        <taxon>Nitrospirota</taxon>
        <taxon>Nitrospiria</taxon>
        <taxon>Nitrospirales</taxon>
        <taxon>Nitrospiraceae</taxon>
        <taxon>Leptospirillum</taxon>
    </lineage>
</organism>
<proteinExistence type="predicted"/>
<gene>
    <name evidence="1" type="ordered locus">LFE_1260</name>
</gene>
<sequence>MFSSQPRTKVLSHARFRLAGPDERILSGNIGRFWSSAREDLARRLEKDAPHVFERIKKALSVSDWETAVKDMGAALGDIPPSPWPVSGVLFWLRSAESYFSSGFEKTSTKAARIRAMLG</sequence>
<reference evidence="1 2" key="1">
    <citation type="journal article" date="2012" name="J. Bacteriol.">
        <title>Complete Genome Sequence of Leptospirillum ferrooxidans Strain C2-3, Isolated from a Fresh Volcanic Ash Deposit on the Island of Miyake, Japan.</title>
        <authorList>
            <person name="Fujimura R."/>
            <person name="Sato Y."/>
            <person name="Nishizawa T."/>
            <person name="Oshima K."/>
            <person name="Kim S.-W."/>
            <person name="Hattori M."/>
            <person name="Kamijo T."/>
            <person name="Ohta H."/>
        </authorList>
    </citation>
    <scope>NUCLEOTIDE SEQUENCE [LARGE SCALE GENOMIC DNA]</scope>
    <source>
        <strain evidence="1 2">C2-3</strain>
    </source>
</reference>
<reference evidence="2" key="2">
    <citation type="submission" date="2012-03" db="EMBL/GenBank/DDBJ databases">
        <title>The complete genome sequence of the pioneer microbe on fresh volcanic deposit, Leptospirillum ferrooxidans strain C2-3.</title>
        <authorList>
            <person name="Fujimura R."/>
            <person name="Sato Y."/>
            <person name="Nishizawa T."/>
            <person name="Nanba K."/>
            <person name="Oshima K."/>
            <person name="Hattori M."/>
            <person name="Kamijo T."/>
            <person name="Ohta H."/>
        </authorList>
    </citation>
    <scope>NUCLEOTIDE SEQUENCE [LARGE SCALE GENOMIC DNA]</scope>
    <source>
        <strain evidence="2">C2-3</strain>
    </source>
</reference>
<dbReference type="AlphaFoldDB" id="I0INU6"/>
<dbReference type="PATRIC" id="fig|1162668.3.peg.1469"/>
<dbReference type="HOGENOM" id="CLU_2058473_0_0_0"/>